<proteinExistence type="predicted"/>
<accession>A0A1R1ELJ6</accession>
<name>A0A1R1ELJ6_9BACL</name>
<comment type="caution">
    <text evidence="1">The sequence shown here is derived from an EMBL/GenBank/DDBJ whole genome shotgun (WGS) entry which is preliminary data.</text>
</comment>
<protein>
    <recommendedName>
        <fullName evidence="3">DUF1572 domain-containing protein</fullName>
    </recommendedName>
</protein>
<dbReference type="InterPro" id="IPR034660">
    <property type="entry name" value="DinB/YfiT-like"/>
</dbReference>
<reference evidence="1 2" key="1">
    <citation type="submission" date="2016-11" db="EMBL/GenBank/DDBJ databases">
        <title>Paenibacillus species isolates.</title>
        <authorList>
            <person name="Beno S.M."/>
        </authorList>
    </citation>
    <scope>NUCLEOTIDE SEQUENCE [LARGE SCALE GENOMIC DNA]</scope>
    <source>
        <strain evidence="1 2">FSL R5-0378</strain>
    </source>
</reference>
<organism evidence="1 2">
    <name type="scientific">Paenibacillus rhizosphaerae</name>
    <dbReference type="NCBI Taxonomy" id="297318"/>
    <lineage>
        <taxon>Bacteria</taxon>
        <taxon>Bacillati</taxon>
        <taxon>Bacillota</taxon>
        <taxon>Bacilli</taxon>
        <taxon>Bacillales</taxon>
        <taxon>Paenibacillaceae</taxon>
        <taxon>Paenibacillus</taxon>
    </lineage>
</organism>
<dbReference type="Proteomes" id="UP000187172">
    <property type="component" value="Unassembled WGS sequence"/>
</dbReference>
<evidence type="ECO:0000313" key="2">
    <source>
        <dbReference type="Proteomes" id="UP000187172"/>
    </source>
</evidence>
<dbReference type="Gene3D" id="1.20.120.450">
    <property type="entry name" value="dinb family like domain"/>
    <property type="match status" value="1"/>
</dbReference>
<evidence type="ECO:0000313" key="1">
    <source>
        <dbReference type="EMBL" id="OMF52649.1"/>
    </source>
</evidence>
<dbReference type="EMBL" id="MRTP01000006">
    <property type="protein sequence ID" value="OMF52649.1"/>
    <property type="molecule type" value="Genomic_DNA"/>
</dbReference>
<dbReference type="AlphaFoldDB" id="A0A1R1ELJ6"/>
<evidence type="ECO:0008006" key="3">
    <source>
        <dbReference type="Google" id="ProtNLM"/>
    </source>
</evidence>
<keyword evidence="2" id="KW-1185">Reference proteome</keyword>
<dbReference type="STRING" id="297318.BK138_21455"/>
<dbReference type="InterPro" id="IPR011466">
    <property type="entry name" value="DUF1572"/>
</dbReference>
<dbReference type="Pfam" id="PF07609">
    <property type="entry name" value="DUF1572"/>
    <property type="match status" value="1"/>
</dbReference>
<sequence length="168" mass="19182">MSANDIGTEYFRVINGKFAELKRSAEKAIAQVPDDKLNWSLNKDSNSIAVIVHHMSGNMISRWTDFLDSDGEKEGRDRDSEFEGTVASREELLDIWNRGWGVFLQALGSLGSDDLLRTVYIREKPHSVLEAIERQMSHYSSHIGQIIYIAKQIQSDAWETLTIPRRKN</sequence>
<dbReference type="SUPFAM" id="SSF109854">
    <property type="entry name" value="DinB/YfiT-like putative metalloenzymes"/>
    <property type="match status" value="1"/>
</dbReference>
<dbReference type="RefSeq" id="WP_076172821.1">
    <property type="nucleotide sequence ID" value="NZ_MRTP01000006.1"/>
</dbReference>
<gene>
    <name evidence="1" type="ORF">BK138_21455</name>
</gene>